<feature type="binding site" evidence="8">
    <location>
        <position position="110"/>
    </location>
    <ligand>
        <name>Mg(2+)</name>
        <dbReference type="ChEBI" id="CHEBI:18420"/>
    </ligand>
</feature>
<comment type="caution">
    <text evidence="11">The sequence shown here is derived from an EMBL/GenBank/DDBJ whole genome shotgun (WGS) entry which is preliminary data.</text>
</comment>
<dbReference type="InterPro" id="IPR011907">
    <property type="entry name" value="RNase_III"/>
</dbReference>
<dbReference type="Pfam" id="PF14622">
    <property type="entry name" value="Ribonucleas_3_3"/>
    <property type="match status" value="1"/>
</dbReference>
<keyword evidence="12" id="KW-1185">Reference proteome</keyword>
<dbReference type="Proteomes" id="UP001500298">
    <property type="component" value="Unassembled WGS sequence"/>
</dbReference>
<evidence type="ECO:0000256" key="5">
    <source>
        <dbReference type="ARBA" id="ARBA00022759"/>
    </source>
</evidence>
<evidence type="ECO:0000256" key="7">
    <source>
        <dbReference type="ARBA" id="ARBA00022884"/>
    </source>
</evidence>
<dbReference type="SMART" id="SM00535">
    <property type="entry name" value="RIBOc"/>
    <property type="match status" value="1"/>
</dbReference>
<feature type="active site" evidence="8">
    <location>
        <position position="113"/>
    </location>
</feature>
<keyword evidence="8" id="KW-0698">rRNA processing</keyword>
<feature type="binding site" evidence="8">
    <location>
        <position position="113"/>
    </location>
    <ligand>
        <name>Mg(2+)</name>
        <dbReference type="ChEBI" id="CHEBI:18420"/>
    </ligand>
</feature>
<dbReference type="PROSITE" id="PS50142">
    <property type="entry name" value="RNASE_3_2"/>
    <property type="match status" value="1"/>
</dbReference>
<gene>
    <name evidence="8" type="primary">rnc</name>
    <name evidence="11" type="ORF">GCM10023331_10010</name>
</gene>
<keyword evidence="6 8" id="KW-0378">Hydrolase</keyword>
<comment type="subunit">
    <text evidence="8">Homodimer.</text>
</comment>
<dbReference type="SMART" id="SM00358">
    <property type="entry name" value="DSRM"/>
    <property type="match status" value="1"/>
</dbReference>
<evidence type="ECO:0000256" key="2">
    <source>
        <dbReference type="ARBA" id="ARBA00010183"/>
    </source>
</evidence>
<dbReference type="SUPFAM" id="SSF69065">
    <property type="entry name" value="RNase III domain-like"/>
    <property type="match status" value="1"/>
</dbReference>
<evidence type="ECO:0000256" key="4">
    <source>
        <dbReference type="ARBA" id="ARBA00022722"/>
    </source>
</evidence>
<dbReference type="HAMAP" id="MF_00104">
    <property type="entry name" value="RNase_III"/>
    <property type="match status" value="1"/>
</dbReference>
<evidence type="ECO:0000259" key="9">
    <source>
        <dbReference type="PROSITE" id="PS50137"/>
    </source>
</evidence>
<dbReference type="NCBIfam" id="TIGR02191">
    <property type="entry name" value="RNaseIII"/>
    <property type="match status" value="1"/>
</dbReference>
<dbReference type="InterPro" id="IPR000999">
    <property type="entry name" value="RNase_III_dom"/>
</dbReference>
<dbReference type="CDD" id="cd10845">
    <property type="entry name" value="DSRM_RNAse_III_family"/>
    <property type="match status" value="1"/>
</dbReference>
<keyword evidence="8" id="KW-0819">tRNA processing</keyword>
<evidence type="ECO:0000256" key="8">
    <source>
        <dbReference type="HAMAP-Rule" id="MF_00104"/>
    </source>
</evidence>
<dbReference type="PROSITE" id="PS50137">
    <property type="entry name" value="DS_RBD"/>
    <property type="match status" value="1"/>
</dbReference>
<dbReference type="EC" id="3.1.26.3" evidence="8"/>
<comment type="catalytic activity">
    <reaction evidence="1 8">
        <text>Endonucleolytic cleavage to 5'-phosphomonoester.</text>
        <dbReference type="EC" id="3.1.26.3"/>
    </reaction>
</comment>
<feature type="domain" description="DRBM" evidence="9">
    <location>
        <begin position="152"/>
        <end position="220"/>
    </location>
</feature>
<keyword evidence="8" id="KW-0699">rRNA-binding</keyword>
<evidence type="ECO:0000256" key="3">
    <source>
        <dbReference type="ARBA" id="ARBA00022664"/>
    </source>
</evidence>
<keyword evidence="7 8" id="KW-0694">RNA-binding</keyword>
<evidence type="ECO:0000313" key="11">
    <source>
        <dbReference type="EMBL" id="GAA4827222.1"/>
    </source>
</evidence>
<evidence type="ECO:0000259" key="10">
    <source>
        <dbReference type="PROSITE" id="PS50142"/>
    </source>
</evidence>
<sequence>MIGVKPYNIRLYRLAMQHSSVAAESDNVKGFKESNERLEYLGDAILGAVVAEYLFKKYPYKDEGFLTEVRSRIVNRESLNRLAFKIGLNKFVEYEGKRHSAQSHKSIYGDAMEAFLGAVYLDKGFKFSRTYIINNLLQQHYDIDEVVETNTNYKSLIIEWAQKNGHSVEFAISKPGGGKSNKQFKVNLVVDGEIMATGSGYSKKKAEQDAARKTCDILDVS</sequence>
<comment type="similarity">
    <text evidence="2">Belongs to the ribonuclease III family.</text>
</comment>
<accession>A0ABP9D4Y0</accession>
<keyword evidence="8" id="KW-0963">Cytoplasm</keyword>
<keyword evidence="8" id="KW-0460">Magnesium</keyword>
<keyword evidence="4 8" id="KW-0540">Nuclease</keyword>
<dbReference type="PROSITE" id="PS00517">
    <property type="entry name" value="RNASE_3_1"/>
    <property type="match status" value="1"/>
</dbReference>
<keyword evidence="5 8" id="KW-0255">Endonuclease</keyword>
<comment type="cofactor">
    <cofactor evidence="8">
        <name>Mg(2+)</name>
        <dbReference type="ChEBI" id="CHEBI:18420"/>
    </cofactor>
</comment>
<evidence type="ECO:0000256" key="1">
    <source>
        <dbReference type="ARBA" id="ARBA00000109"/>
    </source>
</evidence>
<feature type="active site" evidence="8">
    <location>
        <position position="43"/>
    </location>
</feature>
<dbReference type="Pfam" id="PF00035">
    <property type="entry name" value="dsrm"/>
    <property type="match status" value="1"/>
</dbReference>
<dbReference type="Gene3D" id="1.10.1520.10">
    <property type="entry name" value="Ribonuclease III domain"/>
    <property type="match status" value="1"/>
</dbReference>
<comment type="subcellular location">
    <subcellularLocation>
        <location evidence="8">Cytoplasm</location>
    </subcellularLocation>
</comment>
<comment type="function">
    <text evidence="8">Digests double-stranded RNA. Involved in the processing of primary rRNA transcript to yield the immediate precursors to the large and small rRNAs (23S and 16S). Processes some mRNAs, and tRNAs when they are encoded in the rRNA operon. Processes pre-crRNA and tracrRNA of type II CRISPR loci if present in the organism.</text>
</comment>
<dbReference type="InterPro" id="IPR014720">
    <property type="entry name" value="dsRBD_dom"/>
</dbReference>
<dbReference type="EMBL" id="BAABJX010000018">
    <property type="protein sequence ID" value="GAA4827222.1"/>
    <property type="molecule type" value="Genomic_DNA"/>
</dbReference>
<reference evidence="12" key="1">
    <citation type="journal article" date="2019" name="Int. J. Syst. Evol. Microbiol.">
        <title>The Global Catalogue of Microorganisms (GCM) 10K type strain sequencing project: providing services to taxonomists for standard genome sequencing and annotation.</title>
        <authorList>
            <consortium name="The Broad Institute Genomics Platform"/>
            <consortium name="The Broad Institute Genome Sequencing Center for Infectious Disease"/>
            <person name="Wu L."/>
            <person name="Ma J."/>
        </authorList>
    </citation>
    <scope>NUCLEOTIDE SEQUENCE [LARGE SCALE GENOMIC DNA]</scope>
    <source>
        <strain evidence="12">JCM 18326</strain>
    </source>
</reference>
<dbReference type="SUPFAM" id="SSF54768">
    <property type="entry name" value="dsRNA-binding domain-like"/>
    <property type="match status" value="1"/>
</dbReference>
<feature type="domain" description="RNase III" evidence="10">
    <location>
        <begin position="1"/>
        <end position="124"/>
    </location>
</feature>
<feature type="binding site" evidence="8">
    <location>
        <position position="39"/>
    </location>
    <ligand>
        <name>Mg(2+)</name>
        <dbReference type="ChEBI" id="CHEBI:18420"/>
    </ligand>
</feature>
<evidence type="ECO:0000256" key="6">
    <source>
        <dbReference type="ARBA" id="ARBA00022801"/>
    </source>
</evidence>
<name>A0ABP9D4Y0_9BACT</name>
<organism evidence="11 12">
    <name type="scientific">Algivirga pacifica</name>
    <dbReference type="NCBI Taxonomy" id="1162670"/>
    <lineage>
        <taxon>Bacteria</taxon>
        <taxon>Pseudomonadati</taxon>
        <taxon>Bacteroidota</taxon>
        <taxon>Cytophagia</taxon>
        <taxon>Cytophagales</taxon>
        <taxon>Flammeovirgaceae</taxon>
        <taxon>Algivirga</taxon>
    </lineage>
</organism>
<dbReference type="CDD" id="cd00593">
    <property type="entry name" value="RIBOc"/>
    <property type="match status" value="1"/>
</dbReference>
<dbReference type="Gene3D" id="3.30.160.20">
    <property type="match status" value="1"/>
</dbReference>
<protein>
    <recommendedName>
        <fullName evidence="8">Ribonuclease 3</fullName>
        <ecNumber evidence="8">3.1.26.3</ecNumber>
    </recommendedName>
    <alternativeName>
        <fullName evidence="8">Ribonuclease III</fullName>
        <shortName evidence="8">RNase III</shortName>
    </alternativeName>
</protein>
<proteinExistence type="inferred from homology"/>
<keyword evidence="3 8" id="KW-0507">mRNA processing</keyword>
<dbReference type="PANTHER" id="PTHR11207:SF0">
    <property type="entry name" value="RIBONUCLEASE 3"/>
    <property type="match status" value="1"/>
</dbReference>
<dbReference type="InterPro" id="IPR036389">
    <property type="entry name" value="RNase_III_sf"/>
</dbReference>
<keyword evidence="8" id="KW-0479">Metal-binding</keyword>
<dbReference type="PANTHER" id="PTHR11207">
    <property type="entry name" value="RIBONUCLEASE III"/>
    <property type="match status" value="1"/>
</dbReference>
<evidence type="ECO:0000313" key="12">
    <source>
        <dbReference type="Proteomes" id="UP001500298"/>
    </source>
</evidence>